<reference evidence="3" key="1">
    <citation type="journal article" date="2020" name="Fungal Divers.">
        <title>Resolving the Mortierellaceae phylogeny through synthesis of multi-gene phylogenetics and phylogenomics.</title>
        <authorList>
            <person name="Vandepol N."/>
            <person name="Liber J."/>
            <person name="Desiro A."/>
            <person name="Na H."/>
            <person name="Kennedy M."/>
            <person name="Barry K."/>
            <person name="Grigoriev I.V."/>
            <person name="Miller A.N."/>
            <person name="O'Donnell K."/>
            <person name="Stajich J.E."/>
            <person name="Bonito G."/>
        </authorList>
    </citation>
    <scope>NUCLEOTIDE SEQUENCE</scope>
    <source>
        <strain evidence="3">NVP1</strain>
    </source>
</reference>
<dbReference type="SUPFAM" id="SSF50129">
    <property type="entry name" value="GroES-like"/>
    <property type="match status" value="1"/>
</dbReference>
<dbReference type="InterPro" id="IPR013149">
    <property type="entry name" value="ADH-like_C"/>
</dbReference>
<sequence>MVHSSNKQIVLLSHPTGFPIAGEHLGVHTTQLNTILEEDEILLRNLFVSVDPYLRGRMNDDKEAVIPGFEIGKPFSSGGVSEVIQSRNPRFTVGAIVVGEAGWEEYTHVTAAASDGFNVIEGARESKVPLSSYIGVLGFPGLTGYGSLKAFGQLKKGETIYISAASGAVGQLVGQLARLQGLRVIGSAGSDDKVEYLLKELKFDAAFNYKKGDILENLRSHAPNGLDIYFDSVGGRQLEAALEVLNLYGRVIACGHISVYNGQESHGIRNLYQVIGKRITIRGILVNDFVQDEFANFQRDVGQHLLNGDIIYREDIAEGLENGAEAFVGMLKGANFGKAVIKIADL</sequence>
<proteinExistence type="predicted"/>
<dbReference type="GO" id="GO:0016628">
    <property type="term" value="F:oxidoreductase activity, acting on the CH-CH group of donors, NAD or NADP as acceptor"/>
    <property type="evidence" value="ECO:0007669"/>
    <property type="project" value="InterPro"/>
</dbReference>
<name>A0A9P5S8T1_9FUNG</name>
<evidence type="ECO:0000313" key="3">
    <source>
        <dbReference type="EMBL" id="KAF9320162.1"/>
    </source>
</evidence>
<dbReference type="Proteomes" id="UP000696485">
    <property type="component" value="Unassembled WGS sequence"/>
</dbReference>
<accession>A0A9P5S8T1</accession>
<keyword evidence="4" id="KW-1185">Reference proteome</keyword>
<dbReference type="EMBL" id="JAAAUY010001712">
    <property type="protein sequence ID" value="KAF9320162.1"/>
    <property type="molecule type" value="Genomic_DNA"/>
</dbReference>
<evidence type="ECO:0000259" key="2">
    <source>
        <dbReference type="SMART" id="SM00829"/>
    </source>
</evidence>
<protein>
    <recommendedName>
        <fullName evidence="2">Enoyl reductase (ER) domain-containing protein</fullName>
    </recommendedName>
</protein>
<gene>
    <name evidence="3" type="ORF">BG006_002858</name>
</gene>
<dbReference type="CDD" id="cd05288">
    <property type="entry name" value="PGDH"/>
    <property type="match status" value="1"/>
</dbReference>
<dbReference type="Gene3D" id="3.40.50.720">
    <property type="entry name" value="NAD(P)-binding Rossmann-like Domain"/>
    <property type="match status" value="1"/>
</dbReference>
<dbReference type="PANTHER" id="PTHR43205">
    <property type="entry name" value="PROSTAGLANDIN REDUCTASE"/>
    <property type="match status" value="1"/>
</dbReference>
<dbReference type="InterPro" id="IPR011032">
    <property type="entry name" value="GroES-like_sf"/>
</dbReference>
<dbReference type="InterPro" id="IPR036291">
    <property type="entry name" value="NAD(P)-bd_dom_sf"/>
</dbReference>
<dbReference type="InterPro" id="IPR020843">
    <property type="entry name" value="ER"/>
</dbReference>
<dbReference type="Gene3D" id="3.90.180.10">
    <property type="entry name" value="Medium-chain alcohol dehydrogenases, catalytic domain"/>
    <property type="match status" value="1"/>
</dbReference>
<dbReference type="FunFam" id="3.40.50.720:FF:000121">
    <property type="entry name" value="Prostaglandin reductase 2"/>
    <property type="match status" value="1"/>
</dbReference>
<dbReference type="Pfam" id="PF16884">
    <property type="entry name" value="ADH_N_2"/>
    <property type="match status" value="1"/>
</dbReference>
<dbReference type="InterPro" id="IPR041694">
    <property type="entry name" value="ADH_N_2"/>
</dbReference>
<dbReference type="SMART" id="SM00829">
    <property type="entry name" value="PKS_ER"/>
    <property type="match status" value="1"/>
</dbReference>
<evidence type="ECO:0000256" key="1">
    <source>
        <dbReference type="ARBA" id="ARBA00023002"/>
    </source>
</evidence>
<dbReference type="AlphaFoldDB" id="A0A9P5S8T1"/>
<dbReference type="PANTHER" id="PTHR43205:SF7">
    <property type="entry name" value="PROSTAGLANDIN REDUCTASE 1"/>
    <property type="match status" value="1"/>
</dbReference>
<feature type="domain" description="Enoyl reductase (ER)" evidence="2">
    <location>
        <begin position="22"/>
        <end position="341"/>
    </location>
</feature>
<dbReference type="InterPro" id="IPR045010">
    <property type="entry name" value="MDR_fam"/>
</dbReference>
<dbReference type="SUPFAM" id="SSF51735">
    <property type="entry name" value="NAD(P)-binding Rossmann-fold domains"/>
    <property type="match status" value="1"/>
</dbReference>
<dbReference type="Pfam" id="PF00107">
    <property type="entry name" value="ADH_zinc_N"/>
    <property type="match status" value="1"/>
</dbReference>
<comment type="caution">
    <text evidence="3">The sequence shown here is derived from an EMBL/GenBank/DDBJ whole genome shotgun (WGS) entry which is preliminary data.</text>
</comment>
<organism evidence="3 4">
    <name type="scientific">Podila minutissima</name>
    <dbReference type="NCBI Taxonomy" id="64525"/>
    <lineage>
        <taxon>Eukaryota</taxon>
        <taxon>Fungi</taxon>
        <taxon>Fungi incertae sedis</taxon>
        <taxon>Mucoromycota</taxon>
        <taxon>Mortierellomycotina</taxon>
        <taxon>Mortierellomycetes</taxon>
        <taxon>Mortierellales</taxon>
        <taxon>Mortierellaceae</taxon>
        <taxon>Podila</taxon>
    </lineage>
</organism>
<keyword evidence="1" id="KW-0560">Oxidoreductase</keyword>
<evidence type="ECO:0000313" key="4">
    <source>
        <dbReference type="Proteomes" id="UP000696485"/>
    </source>
</evidence>